<evidence type="ECO:0000313" key="3">
    <source>
        <dbReference type="Proteomes" id="UP001194746"/>
    </source>
</evidence>
<dbReference type="PRINTS" id="PR01950">
    <property type="entry name" value="LANCSUPER"/>
</dbReference>
<sequence>MSHPQYYQNTLEPVPIDKIHLESALNQLQVAVHRGADLVQHGVPPPTEWDIAGVYYGITGVALAFLRLAHQATALTDENTPLSMGFHQLAKDRILPHGPDLPVRADRLSPSGSPTPLAGVVPRILEAGAVGGTISSDDVKVLRETVNLALQNAHLVPHGEHMMGADEPLYGRAGLLLTLVNIRAHSFDQEAQAWLDPIFDSIPLLVDAIITSGREGHRHYIQRHDAKDAPPLMWSWMEGYYGLGAVHGMCGILAALLACRPEEVNDSPARNYLPWIAGTISALCKICVDNNGHLPMSIPSRPASSNRESPLVQMCHGSPGILLLMADVMRNKYLIADYWEPRWEDAIRLSSDRIWEQGLLSKGGGLCHGITGNAWPLLYAHDALEYEAEAIQSAKSKYMKRSQTNGGEITGLTSDILLSRGLALMLHARETPPYRASPKSTSNIYRMPDRPFGLTEGLSGTICAWAETCIVIQSRLRKMELDDKRPFQDDAAFQKLQHLMLGFPSVAYHRPTGMF</sequence>
<dbReference type="Proteomes" id="UP001194746">
    <property type="component" value="Unassembled WGS sequence"/>
</dbReference>
<reference evidence="2" key="2">
    <citation type="submission" date="2020-02" db="EMBL/GenBank/DDBJ databases">
        <authorList>
            <person name="Gilchrist C.L.M."/>
            <person name="Chooi Y.-H."/>
        </authorList>
    </citation>
    <scope>NUCLEOTIDE SEQUENCE</scope>
    <source>
        <strain evidence="2">MST-FP2251</strain>
    </source>
</reference>
<dbReference type="CDD" id="cd04794">
    <property type="entry name" value="euk_LANCL"/>
    <property type="match status" value="1"/>
</dbReference>
<keyword evidence="3" id="KW-1185">Reference proteome</keyword>
<dbReference type="GO" id="GO:0005975">
    <property type="term" value="P:carbohydrate metabolic process"/>
    <property type="evidence" value="ECO:0007669"/>
    <property type="project" value="InterPro"/>
</dbReference>
<evidence type="ECO:0000256" key="1">
    <source>
        <dbReference type="PIRSR" id="PIRSR607822-1"/>
    </source>
</evidence>
<dbReference type="SUPFAM" id="SSF158745">
    <property type="entry name" value="LanC-like"/>
    <property type="match status" value="1"/>
</dbReference>
<feature type="binding site" evidence="1">
    <location>
        <position position="367"/>
    </location>
    <ligand>
        <name>Zn(2+)</name>
        <dbReference type="ChEBI" id="CHEBI:29105"/>
    </ligand>
</feature>
<dbReference type="GO" id="GO:0046872">
    <property type="term" value="F:metal ion binding"/>
    <property type="evidence" value="ECO:0007669"/>
    <property type="project" value="UniProtKB-KW"/>
</dbReference>
<proteinExistence type="predicted"/>
<organism evidence="2 3">
    <name type="scientific">Aspergillus nanangensis</name>
    <dbReference type="NCBI Taxonomy" id="2582783"/>
    <lineage>
        <taxon>Eukaryota</taxon>
        <taxon>Fungi</taxon>
        <taxon>Dikarya</taxon>
        <taxon>Ascomycota</taxon>
        <taxon>Pezizomycotina</taxon>
        <taxon>Eurotiomycetes</taxon>
        <taxon>Eurotiomycetidae</taxon>
        <taxon>Eurotiales</taxon>
        <taxon>Aspergillaceae</taxon>
        <taxon>Aspergillus</taxon>
        <taxon>Aspergillus subgen. Circumdati</taxon>
    </lineage>
</organism>
<dbReference type="SMART" id="SM01260">
    <property type="entry name" value="LANC_like"/>
    <property type="match status" value="1"/>
</dbReference>
<feature type="binding site" evidence="1">
    <location>
        <position position="368"/>
    </location>
    <ligand>
        <name>Zn(2+)</name>
        <dbReference type="ChEBI" id="CHEBI:29105"/>
    </ligand>
</feature>
<name>A0AAD4CU31_ASPNN</name>
<dbReference type="GO" id="GO:0031179">
    <property type="term" value="P:peptide modification"/>
    <property type="evidence" value="ECO:0007669"/>
    <property type="project" value="InterPro"/>
</dbReference>
<dbReference type="PANTHER" id="PTHR12736:SF7">
    <property type="entry name" value="LANC-LIKE PROTEIN 3"/>
    <property type="match status" value="1"/>
</dbReference>
<comment type="caution">
    <text evidence="2">The sequence shown here is derived from an EMBL/GenBank/DDBJ whole genome shotgun (WGS) entry which is preliminary data.</text>
</comment>
<feature type="binding site" evidence="1">
    <location>
        <position position="315"/>
    </location>
    <ligand>
        <name>Zn(2+)</name>
        <dbReference type="ChEBI" id="CHEBI:29105"/>
    </ligand>
</feature>
<keyword evidence="1" id="KW-0862">Zinc</keyword>
<dbReference type="GO" id="GO:0005886">
    <property type="term" value="C:plasma membrane"/>
    <property type="evidence" value="ECO:0007669"/>
    <property type="project" value="TreeGrafter"/>
</dbReference>
<reference evidence="2" key="1">
    <citation type="journal article" date="2019" name="Beilstein J. Org. Chem.">
        <title>Nanangenines: drimane sesquiterpenoids as the dominant metabolite cohort of a novel Australian fungus, Aspergillus nanangensis.</title>
        <authorList>
            <person name="Lacey H.J."/>
            <person name="Gilchrist C.L.M."/>
            <person name="Crombie A."/>
            <person name="Kalaitzis J.A."/>
            <person name="Vuong D."/>
            <person name="Rutledge P.J."/>
            <person name="Turner P."/>
            <person name="Pitt J.I."/>
            <person name="Lacey E."/>
            <person name="Chooi Y.H."/>
            <person name="Piggott A.M."/>
        </authorList>
    </citation>
    <scope>NUCLEOTIDE SEQUENCE</scope>
    <source>
        <strain evidence="2">MST-FP2251</strain>
    </source>
</reference>
<dbReference type="EMBL" id="VCAU01000011">
    <property type="protein sequence ID" value="KAF9892734.1"/>
    <property type="molecule type" value="Genomic_DNA"/>
</dbReference>
<dbReference type="Pfam" id="PF05147">
    <property type="entry name" value="LANC_like"/>
    <property type="match status" value="1"/>
</dbReference>
<dbReference type="InterPro" id="IPR007822">
    <property type="entry name" value="LANC-like"/>
</dbReference>
<dbReference type="PANTHER" id="PTHR12736">
    <property type="entry name" value="LANC-LIKE PROTEIN"/>
    <property type="match status" value="1"/>
</dbReference>
<protein>
    <recommendedName>
        <fullName evidence="4">Lanthionine synthetase C family protein</fullName>
    </recommendedName>
</protein>
<gene>
    <name evidence="2" type="ORF">FE257_001136</name>
</gene>
<dbReference type="InterPro" id="IPR012341">
    <property type="entry name" value="6hp_glycosidase-like_sf"/>
</dbReference>
<keyword evidence="1" id="KW-0479">Metal-binding</keyword>
<dbReference type="Gene3D" id="1.50.10.10">
    <property type="match status" value="1"/>
</dbReference>
<dbReference type="AlphaFoldDB" id="A0AAD4CU31"/>
<accession>A0AAD4CU31</accession>
<evidence type="ECO:0008006" key="4">
    <source>
        <dbReference type="Google" id="ProtNLM"/>
    </source>
</evidence>
<evidence type="ECO:0000313" key="2">
    <source>
        <dbReference type="EMBL" id="KAF9892734.1"/>
    </source>
</evidence>